<dbReference type="InterPro" id="IPR043504">
    <property type="entry name" value="Peptidase_S1_PA_chymotrypsin"/>
</dbReference>
<name>A0ABP6ZMW1_9ACTN</name>
<dbReference type="PANTHER" id="PTHR43343">
    <property type="entry name" value="PEPTIDASE S12"/>
    <property type="match status" value="1"/>
</dbReference>
<accession>A0ABP6ZMW1</accession>
<proteinExistence type="inferred from homology"/>
<dbReference type="PANTHER" id="PTHR43343:SF3">
    <property type="entry name" value="PROTEASE DO-LIKE 8, CHLOROPLASTIC"/>
    <property type="match status" value="1"/>
</dbReference>
<keyword evidence="7" id="KW-1185">Reference proteome</keyword>
<sequence>MDPTGVGRLRGFRAPGADPTESRTGEAVAPGPAEGPPPPAATDADHSAEILEAGPAPRTGHRIARRRPRLRSGGGSGWRWAIATAAVLAVAIVIIAALAFRLGAGSAADEGPSPTPSRTPAASATPLTVPDLFRQVAPSVVLITTDKKALGSGVIVTDTGTVLTANHVIAGGGTISITFADGTKAEASVAAADPKRDVATLTPTKLPEVVVPAAIGGGVTVGADVVAIGNPLGLRDSTTTGVVSGLHRSTKTTSGSLSGLIQFDAAVNPGSSGGPLLDAQGSVIGVVVSIADPGRDDAFAGIGFAVPIGAALGGTSGEGPGGGPQL</sequence>
<protein>
    <recommendedName>
        <fullName evidence="8">Trypsin-like peptidase domain-containing protein</fullName>
    </recommendedName>
</protein>
<evidence type="ECO:0000256" key="3">
    <source>
        <dbReference type="ARBA" id="ARBA00022801"/>
    </source>
</evidence>
<comment type="caution">
    <text evidence="6">The sequence shown here is derived from an EMBL/GenBank/DDBJ whole genome shotgun (WGS) entry which is preliminary data.</text>
</comment>
<keyword evidence="5" id="KW-1133">Transmembrane helix</keyword>
<dbReference type="RefSeq" id="WP_344802943.1">
    <property type="nucleotide sequence ID" value="NZ_BAABAB010000010.1"/>
</dbReference>
<keyword evidence="5" id="KW-0472">Membrane</keyword>
<dbReference type="EMBL" id="BAABAB010000010">
    <property type="protein sequence ID" value="GAA3613981.1"/>
    <property type="molecule type" value="Genomic_DNA"/>
</dbReference>
<organism evidence="6 7">
    <name type="scientific">Microlunatus ginsengisoli</name>
    <dbReference type="NCBI Taxonomy" id="363863"/>
    <lineage>
        <taxon>Bacteria</taxon>
        <taxon>Bacillati</taxon>
        <taxon>Actinomycetota</taxon>
        <taxon>Actinomycetes</taxon>
        <taxon>Propionibacteriales</taxon>
        <taxon>Propionibacteriaceae</taxon>
        <taxon>Microlunatus</taxon>
    </lineage>
</organism>
<dbReference type="InterPro" id="IPR009003">
    <property type="entry name" value="Peptidase_S1_PA"/>
</dbReference>
<dbReference type="Proteomes" id="UP001501490">
    <property type="component" value="Unassembled WGS sequence"/>
</dbReference>
<evidence type="ECO:0008006" key="8">
    <source>
        <dbReference type="Google" id="ProtNLM"/>
    </source>
</evidence>
<dbReference type="InterPro" id="IPR051201">
    <property type="entry name" value="Chloro_Bact_Ser_Proteases"/>
</dbReference>
<keyword evidence="2" id="KW-0645">Protease</keyword>
<gene>
    <name evidence="6" type="ORF">GCM10022236_14840</name>
</gene>
<comment type="similarity">
    <text evidence="1">Belongs to the peptidase S1C family.</text>
</comment>
<dbReference type="PRINTS" id="PR00834">
    <property type="entry name" value="PROTEASES2C"/>
</dbReference>
<evidence type="ECO:0000256" key="4">
    <source>
        <dbReference type="SAM" id="MobiDB-lite"/>
    </source>
</evidence>
<dbReference type="SUPFAM" id="SSF50494">
    <property type="entry name" value="Trypsin-like serine proteases"/>
    <property type="match status" value="1"/>
</dbReference>
<evidence type="ECO:0000256" key="1">
    <source>
        <dbReference type="ARBA" id="ARBA00010541"/>
    </source>
</evidence>
<evidence type="ECO:0000313" key="6">
    <source>
        <dbReference type="EMBL" id="GAA3613981.1"/>
    </source>
</evidence>
<feature type="compositionally biased region" description="Basic residues" evidence="4">
    <location>
        <begin position="59"/>
        <end position="70"/>
    </location>
</feature>
<evidence type="ECO:0000256" key="5">
    <source>
        <dbReference type="SAM" id="Phobius"/>
    </source>
</evidence>
<dbReference type="InterPro" id="IPR001940">
    <property type="entry name" value="Peptidase_S1C"/>
</dbReference>
<feature type="transmembrane region" description="Helical" evidence="5">
    <location>
        <begin position="77"/>
        <end position="100"/>
    </location>
</feature>
<dbReference type="Pfam" id="PF13365">
    <property type="entry name" value="Trypsin_2"/>
    <property type="match status" value="1"/>
</dbReference>
<evidence type="ECO:0000256" key="2">
    <source>
        <dbReference type="ARBA" id="ARBA00022670"/>
    </source>
</evidence>
<keyword evidence="3" id="KW-0378">Hydrolase</keyword>
<reference evidence="7" key="1">
    <citation type="journal article" date="2019" name="Int. J. Syst. Evol. Microbiol.">
        <title>The Global Catalogue of Microorganisms (GCM) 10K type strain sequencing project: providing services to taxonomists for standard genome sequencing and annotation.</title>
        <authorList>
            <consortium name="The Broad Institute Genomics Platform"/>
            <consortium name="The Broad Institute Genome Sequencing Center for Infectious Disease"/>
            <person name="Wu L."/>
            <person name="Ma J."/>
        </authorList>
    </citation>
    <scope>NUCLEOTIDE SEQUENCE [LARGE SCALE GENOMIC DNA]</scope>
    <source>
        <strain evidence="7">JCM 16929</strain>
    </source>
</reference>
<evidence type="ECO:0000313" key="7">
    <source>
        <dbReference type="Proteomes" id="UP001501490"/>
    </source>
</evidence>
<keyword evidence="5" id="KW-0812">Transmembrane</keyword>
<feature type="compositionally biased region" description="Low complexity" evidence="4">
    <location>
        <begin position="116"/>
        <end position="126"/>
    </location>
</feature>
<feature type="region of interest" description="Disordered" evidence="4">
    <location>
        <begin position="1"/>
        <end position="75"/>
    </location>
</feature>
<dbReference type="Gene3D" id="2.40.10.10">
    <property type="entry name" value="Trypsin-like serine proteases"/>
    <property type="match status" value="2"/>
</dbReference>
<feature type="region of interest" description="Disordered" evidence="4">
    <location>
        <begin position="105"/>
        <end position="126"/>
    </location>
</feature>